<gene>
    <name evidence="3" type="ORF">GCM10009744_45680</name>
</gene>
<dbReference type="PANTHER" id="PTHR35010">
    <property type="entry name" value="BLL4672 PROTEIN-RELATED"/>
    <property type="match status" value="1"/>
</dbReference>
<dbReference type="SMART" id="SM00530">
    <property type="entry name" value="HTH_XRE"/>
    <property type="match status" value="1"/>
</dbReference>
<feature type="region of interest" description="Disordered" evidence="1">
    <location>
        <begin position="296"/>
        <end position="335"/>
    </location>
</feature>
<dbReference type="PANTHER" id="PTHR35010:SF2">
    <property type="entry name" value="BLL4672 PROTEIN"/>
    <property type="match status" value="1"/>
</dbReference>
<dbReference type="CDD" id="cd00093">
    <property type="entry name" value="HTH_XRE"/>
    <property type="match status" value="1"/>
</dbReference>
<comment type="caution">
    <text evidence="3">The sequence shown here is derived from an EMBL/GenBank/DDBJ whole genome shotgun (WGS) entry which is preliminary data.</text>
</comment>
<evidence type="ECO:0000313" key="3">
    <source>
        <dbReference type="EMBL" id="GAA1649106.1"/>
    </source>
</evidence>
<dbReference type="PROSITE" id="PS50943">
    <property type="entry name" value="HTH_CROC1"/>
    <property type="match status" value="1"/>
</dbReference>
<feature type="compositionally biased region" description="Basic and acidic residues" evidence="1">
    <location>
        <begin position="8"/>
        <end position="20"/>
    </location>
</feature>
<evidence type="ECO:0000259" key="2">
    <source>
        <dbReference type="PROSITE" id="PS50943"/>
    </source>
</evidence>
<name>A0ABN2FIX7_9ACTN</name>
<feature type="domain" description="HTH cro/C1-type" evidence="2">
    <location>
        <begin position="72"/>
        <end position="119"/>
    </location>
</feature>
<dbReference type="InterPro" id="IPR001387">
    <property type="entry name" value="Cro/C1-type_HTH"/>
</dbReference>
<accession>A0ABN2FIX7</accession>
<dbReference type="Pfam" id="PF13560">
    <property type="entry name" value="HTH_31"/>
    <property type="match status" value="1"/>
</dbReference>
<feature type="region of interest" description="Disordered" evidence="1">
    <location>
        <begin position="1"/>
        <end position="20"/>
    </location>
</feature>
<evidence type="ECO:0000313" key="4">
    <source>
        <dbReference type="Proteomes" id="UP001501319"/>
    </source>
</evidence>
<feature type="compositionally biased region" description="Polar residues" evidence="1">
    <location>
        <begin position="322"/>
        <end position="335"/>
    </location>
</feature>
<dbReference type="InterPro" id="IPR041413">
    <property type="entry name" value="MLTR_LBD"/>
</dbReference>
<keyword evidence="4" id="KW-1185">Reference proteome</keyword>
<dbReference type="Proteomes" id="UP001501319">
    <property type="component" value="Unassembled WGS sequence"/>
</dbReference>
<dbReference type="Pfam" id="PF17765">
    <property type="entry name" value="MLTR_LBD"/>
    <property type="match status" value="1"/>
</dbReference>
<dbReference type="Gene3D" id="3.30.450.180">
    <property type="match status" value="1"/>
</dbReference>
<dbReference type="InterPro" id="IPR010982">
    <property type="entry name" value="Lambda_DNA-bd_dom_sf"/>
</dbReference>
<sequence>MAVPAVRVTERHPHKARDARTVDDMAASDEPRTRREEVRAEILEFLSTRRARITPEQAGLPSYDHERRRVTGLRREEVALLAGVSPQYYVRLERGDATGVSDSIIDGVAHALQFDDAERAHLLHLLRSAAAPRRVRRRATPAATQRIRPSVQRLLDAMRDIPAVVLNGRLEIVAANALGRALFSPVYANPEGAPSNARFVFLDPQAKTFFRDWETVANDTVAILRAEAGRDPHDRDLSDLVGQLATRSEDFRLRWAAHNVRIHSTGIKLFHHPIVGDLDLPYESLPLAAGSSTNLVGYTPEPDSPSHEALGLMASWAATETEPVQSGSSSAPRPD</sequence>
<evidence type="ECO:0000256" key="1">
    <source>
        <dbReference type="SAM" id="MobiDB-lite"/>
    </source>
</evidence>
<protein>
    <submittedName>
        <fullName evidence="3">Helix-turn-helix transcriptional regulator</fullName>
    </submittedName>
</protein>
<reference evidence="3 4" key="1">
    <citation type="journal article" date="2019" name="Int. J. Syst. Evol. Microbiol.">
        <title>The Global Catalogue of Microorganisms (GCM) 10K type strain sequencing project: providing services to taxonomists for standard genome sequencing and annotation.</title>
        <authorList>
            <consortium name="The Broad Institute Genomics Platform"/>
            <consortium name="The Broad Institute Genome Sequencing Center for Infectious Disease"/>
            <person name="Wu L."/>
            <person name="Ma J."/>
        </authorList>
    </citation>
    <scope>NUCLEOTIDE SEQUENCE [LARGE SCALE GENOMIC DNA]</scope>
    <source>
        <strain evidence="3 4">JCM 14306</strain>
    </source>
</reference>
<proteinExistence type="predicted"/>
<dbReference type="EMBL" id="BAAANE010000007">
    <property type="protein sequence ID" value="GAA1649106.1"/>
    <property type="molecule type" value="Genomic_DNA"/>
</dbReference>
<dbReference type="Gene3D" id="1.10.260.40">
    <property type="entry name" value="lambda repressor-like DNA-binding domains"/>
    <property type="match status" value="1"/>
</dbReference>
<organism evidence="3 4">
    <name type="scientific">Kribbella alba</name>
    <dbReference type="NCBI Taxonomy" id="190197"/>
    <lineage>
        <taxon>Bacteria</taxon>
        <taxon>Bacillati</taxon>
        <taxon>Actinomycetota</taxon>
        <taxon>Actinomycetes</taxon>
        <taxon>Propionibacteriales</taxon>
        <taxon>Kribbellaceae</taxon>
        <taxon>Kribbella</taxon>
    </lineage>
</organism>
<dbReference type="SUPFAM" id="SSF47413">
    <property type="entry name" value="lambda repressor-like DNA-binding domains"/>
    <property type="match status" value="1"/>
</dbReference>